<keyword evidence="3 5" id="KW-1133">Transmembrane helix</keyword>
<evidence type="ECO:0000256" key="1">
    <source>
        <dbReference type="ARBA" id="ARBA00004141"/>
    </source>
</evidence>
<feature type="transmembrane region" description="Helical" evidence="5">
    <location>
        <begin position="234"/>
        <end position="255"/>
    </location>
</feature>
<dbReference type="Gene3D" id="1.20.1250.20">
    <property type="entry name" value="MFS general substrate transporter like domains"/>
    <property type="match status" value="1"/>
</dbReference>
<dbReference type="InParanoid" id="A0A6I9INJ3"/>
<keyword evidence="2 5" id="KW-0812">Transmembrane</keyword>
<evidence type="ECO:0000256" key="2">
    <source>
        <dbReference type="ARBA" id="ARBA00022692"/>
    </source>
</evidence>
<feature type="domain" description="Major facilitator superfamily (MFS) profile" evidence="6">
    <location>
        <begin position="96"/>
        <end position="520"/>
    </location>
</feature>
<sequence length="552" mass="62077">MAFEELLDKAGGLGKFQILQMVFVLPSVIFGVCQMLLENFTAAIPGHRCWVHILDNDTVSDNDTGILSRDDLLKISIPLDSNLKPEKCHRFLLPQWQLLHLNGTFPNMTDLDTEPCVDGWVYDQSSFSSTIITEWDLVCDYQSQKPVVQFLFMVGMLVGGLIYGHLSDRFGRRLILRWCLLQLAISGTCTAFAPTFLIYCSLRFWSGCSVVVIMLINGVLIVEWTRSQSKAMVITLLTSASSVGQIILGGLAFVLREWRTLQLVVSIPFFVFFISSWWLVESARWLIVINKPDKGLKELKKVAQRNGIKNAEETLNMEGLRSAMQEELEAAQTKTTMFDLFRTPNLRKRICLLLFVRFANTVPFYGISLNLQHFGSNIFLFQVIFGALTTLVRSLVPLVLKYMGCRPTQTLFLFLVGLSILVNIFVSQEMQTLRVTLASVGISFAAASITTYSVQNVELIPTLLRAKATGLDMVASKCASALAPFLMTLEIYLPTLPWIIYGVCPITAGLAVLFLPETRNLPLPDTIQDVENNKKISRKVNEKDSYMKETKF</sequence>
<evidence type="ECO:0000259" key="6">
    <source>
        <dbReference type="PROSITE" id="PS50850"/>
    </source>
</evidence>
<dbReference type="CDD" id="cd17374">
    <property type="entry name" value="MFS_OAT"/>
    <property type="match status" value="1"/>
</dbReference>
<dbReference type="GO" id="GO:0016323">
    <property type="term" value="C:basolateral plasma membrane"/>
    <property type="evidence" value="ECO:0007669"/>
    <property type="project" value="UniProtKB-SubCell"/>
</dbReference>
<proteinExistence type="predicted"/>
<dbReference type="AlphaFoldDB" id="A0A6I9INJ3"/>
<feature type="transmembrane region" description="Helical" evidence="5">
    <location>
        <begin position="498"/>
        <end position="515"/>
    </location>
</feature>
<dbReference type="Proteomes" id="UP001652581">
    <property type="component" value="Chromosome 10"/>
</dbReference>
<dbReference type="InterPro" id="IPR036259">
    <property type="entry name" value="MFS_trans_sf"/>
</dbReference>
<dbReference type="KEGG" id="vpc:102533295"/>
<protein>
    <submittedName>
        <fullName evidence="8">Solute carrier family 22 member 10-like isoform X1</fullName>
    </submittedName>
</protein>
<dbReference type="PANTHER" id="PTHR24064">
    <property type="entry name" value="SOLUTE CARRIER FAMILY 22 MEMBER"/>
    <property type="match status" value="1"/>
</dbReference>
<feature type="transmembrane region" description="Helical" evidence="5">
    <location>
        <begin position="178"/>
        <end position="198"/>
    </location>
</feature>
<dbReference type="PROSITE" id="PS50850">
    <property type="entry name" value="MFS"/>
    <property type="match status" value="1"/>
</dbReference>
<dbReference type="RefSeq" id="XP_006214888.2">
    <property type="nucleotide sequence ID" value="XM_006214826.4"/>
</dbReference>
<evidence type="ECO:0000313" key="7">
    <source>
        <dbReference type="Proteomes" id="UP001652581"/>
    </source>
</evidence>
<comment type="subcellular location">
    <subcellularLocation>
        <location evidence="1">Membrane</location>
        <topology evidence="1">Multi-pass membrane protein</topology>
    </subcellularLocation>
</comment>
<accession>A0A6I9INJ3</accession>
<dbReference type="OrthoDB" id="2544694at2759"/>
<dbReference type="InterPro" id="IPR020846">
    <property type="entry name" value="MFS_dom"/>
</dbReference>
<keyword evidence="4 5" id="KW-0472">Membrane</keyword>
<dbReference type="InterPro" id="IPR011701">
    <property type="entry name" value="MFS"/>
</dbReference>
<feature type="transmembrane region" description="Helical" evidence="5">
    <location>
        <begin position="261"/>
        <end position="280"/>
    </location>
</feature>
<evidence type="ECO:0000256" key="3">
    <source>
        <dbReference type="ARBA" id="ARBA00022989"/>
    </source>
</evidence>
<gene>
    <name evidence="8" type="primary">LOC102533295</name>
</gene>
<dbReference type="GeneID" id="102533295"/>
<evidence type="ECO:0000256" key="5">
    <source>
        <dbReference type="SAM" id="Phobius"/>
    </source>
</evidence>
<dbReference type="GO" id="GO:0022857">
    <property type="term" value="F:transmembrane transporter activity"/>
    <property type="evidence" value="ECO:0007669"/>
    <property type="project" value="InterPro"/>
</dbReference>
<keyword evidence="7" id="KW-1185">Reference proteome</keyword>
<feature type="transmembrane region" description="Helical" evidence="5">
    <location>
        <begin position="204"/>
        <end position="222"/>
    </location>
</feature>
<reference evidence="8" key="1">
    <citation type="submission" date="2025-08" db="UniProtKB">
        <authorList>
            <consortium name="RefSeq"/>
        </authorList>
    </citation>
    <scope>IDENTIFICATION</scope>
</reference>
<feature type="transmembrane region" description="Helical" evidence="5">
    <location>
        <begin position="433"/>
        <end position="454"/>
    </location>
</feature>
<feature type="transmembrane region" description="Helical" evidence="5">
    <location>
        <begin position="411"/>
        <end position="427"/>
    </location>
</feature>
<feature type="transmembrane region" description="Helical" evidence="5">
    <location>
        <begin position="147"/>
        <end position="166"/>
    </location>
</feature>
<dbReference type="SUPFAM" id="SSF103473">
    <property type="entry name" value="MFS general substrate transporter"/>
    <property type="match status" value="1"/>
</dbReference>
<evidence type="ECO:0000256" key="4">
    <source>
        <dbReference type="ARBA" id="ARBA00023136"/>
    </source>
</evidence>
<evidence type="ECO:0000313" key="8">
    <source>
        <dbReference type="RefSeq" id="XP_006214888.2"/>
    </source>
</evidence>
<dbReference type="FunCoup" id="A0A6I9INJ3">
    <property type="interactions" value="12"/>
</dbReference>
<dbReference type="Pfam" id="PF07690">
    <property type="entry name" value="MFS_1"/>
    <property type="match status" value="1"/>
</dbReference>
<organism evidence="7 8">
    <name type="scientific">Vicugna pacos</name>
    <name type="common">Alpaca</name>
    <name type="synonym">Lama pacos</name>
    <dbReference type="NCBI Taxonomy" id="30538"/>
    <lineage>
        <taxon>Eukaryota</taxon>
        <taxon>Metazoa</taxon>
        <taxon>Chordata</taxon>
        <taxon>Craniata</taxon>
        <taxon>Vertebrata</taxon>
        <taxon>Euteleostomi</taxon>
        <taxon>Mammalia</taxon>
        <taxon>Eutheria</taxon>
        <taxon>Laurasiatheria</taxon>
        <taxon>Artiodactyla</taxon>
        <taxon>Tylopoda</taxon>
        <taxon>Camelidae</taxon>
        <taxon>Vicugna</taxon>
    </lineage>
</organism>
<feature type="transmembrane region" description="Helical" evidence="5">
    <location>
        <begin position="379"/>
        <end position="399"/>
    </location>
</feature>
<name>A0A6I9INJ3_VICPA</name>